<keyword evidence="5 6" id="KW-0472">Membrane</keyword>
<feature type="transmembrane region" description="Helical" evidence="6">
    <location>
        <begin position="253"/>
        <end position="278"/>
    </location>
</feature>
<dbReference type="PANTHER" id="PTHR42770:SF7">
    <property type="entry name" value="MEMBRANE PROTEIN"/>
    <property type="match status" value="1"/>
</dbReference>
<evidence type="ECO:0000256" key="3">
    <source>
        <dbReference type="ARBA" id="ARBA00022692"/>
    </source>
</evidence>
<feature type="transmembrane region" description="Helical" evidence="6">
    <location>
        <begin position="94"/>
        <end position="123"/>
    </location>
</feature>
<evidence type="ECO:0000256" key="6">
    <source>
        <dbReference type="SAM" id="Phobius"/>
    </source>
</evidence>
<evidence type="ECO:0000256" key="1">
    <source>
        <dbReference type="ARBA" id="ARBA00004651"/>
    </source>
</evidence>
<evidence type="ECO:0000256" key="2">
    <source>
        <dbReference type="ARBA" id="ARBA00022475"/>
    </source>
</evidence>
<feature type="transmembrane region" description="Helical" evidence="6">
    <location>
        <begin position="213"/>
        <end position="232"/>
    </location>
</feature>
<protein>
    <submittedName>
        <fullName evidence="7">APC family permease</fullName>
    </submittedName>
</protein>
<dbReference type="Gene3D" id="1.20.1740.10">
    <property type="entry name" value="Amino acid/polyamine transporter I"/>
    <property type="match status" value="1"/>
</dbReference>
<dbReference type="Pfam" id="PF13520">
    <property type="entry name" value="AA_permease_2"/>
    <property type="match status" value="1"/>
</dbReference>
<keyword evidence="3 6" id="KW-0812">Transmembrane</keyword>
<dbReference type="GO" id="GO:0022857">
    <property type="term" value="F:transmembrane transporter activity"/>
    <property type="evidence" value="ECO:0007669"/>
    <property type="project" value="InterPro"/>
</dbReference>
<organism evidence="7 8">
    <name type="scientific">Candidatus Brachybacterium merdavium</name>
    <dbReference type="NCBI Taxonomy" id="2838513"/>
    <lineage>
        <taxon>Bacteria</taxon>
        <taxon>Bacillati</taxon>
        <taxon>Actinomycetota</taxon>
        <taxon>Actinomycetes</taxon>
        <taxon>Micrococcales</taxon>
        <taxon>Dermabacteraceae</taxon>
        <taxon>Brachybacterium</taxon>
    </lineage>
</organism>
<dbReference type="InterPro" id="IPR002293">
    <property type="entry name" value="AA/rel_permease1"/>
</dbReference>
<dbReference type="EMBL" id="DWZH01000079">
    <property type="protein sequence ID" value="HJB10867.1"/>
    <property type="molecule type" value="Genomic_DNA"/>
</dbReference>
<gene>
    <name evidence="7" type="ORF">H9786_10135</name>
</gene>
<reference evidence="7" key="1">
    <citation type="journal article" date="2021" name="PeerJ">
        <title>Extensive microbial diversity within the chicken gut microbiome revealed by metagenomics and culture.</title>
        <authorList>
            <person name="Gilroy R."/>
            <person name="Ravi A."/>
            <person name="Getino M."/>
            <person name="Pursley I."/>
            <person name="Horton D.L."/>
            <person name="Alikhan N.F."/>
            <person name="Baker D."/>
            <person name="Gharbi K."/>
            <person name="Hall N."/>
            <person name="Watson M."/>
            <person name="Adriaenssens E.M."/>
            <person name="Foster-Nyarko E."/>
            <person name="Jarju S."/>
            <person name="Secka A."/>
            <person name="Antonio M."/>
            <person name="Oren A."/>
            <person name="Chaudhuri R.R."/>
            <person name="La Ragione R."/>
            <person name="Hildebrand F."/>
            <person name="Pallen M.J."/>
        </authorList>
    </citation>
    <scope>NUCLEOTIDE SEQUENCE</scope>
    <source>
        <strain evidence="7">ChiHjej13B12-24818</strain>
    </source>
</reference>
<accession>A0A9D2RQE2</accession>
<dbReference type="AlphaFoldDB" id="A0A9D2RQE2"/>
<keyword evidence="4 6" id="KW-1133">Transmembrane helix</keyword>
<keyword evidence="2" id="KW-1003">Cell membrane</keyword>
<evidence type="ECO:0000313" key="7">
    <source>
        <dbReference type="EMBL" id="HJB10867.1"/>
    </source>
</evidence>
<evidence type="ECO:0000313" key="8">
    <source>
        <dbReference type="Proteomes" id="UP000823823"/>
    </source>
</evidence>
<evidence type="ECO:0000256" key="4">
    <source>
        <dbReference type="ARBA" id="ARBA00022989"/>
    </source>
</evidence>
<comment type="subcellular location">
    <subcellularLocation>
        <location evidence="1">Cell membrane</location>
        <topology evidence="1">Multi-pass membrane protein</topology>
    </subcellularLocation>
</comment>
<feature type="transmembrane region" description="Helical" evidence="6">
    <location>
        <begin position="171"/>
        <end position="193"/>
    </location>
</feature>
<name>A0A9D2RQE2_9MICO</name>
<feature type="transmembrane region" description="Helical" evidence="6">
    <location>
        <begin position="351"/>
        <end position="372"/>
    </location>
</feature>
<feature type="transmembrane region" description="Helical" evidence="6">
    <location>
        <begin position="298"/>
        <end position="322"/>
    </location>
</feature>
<feature type="transmembrane region" description="Helical" evidence="6">
    <location>
        <begin position="440"/>
        <end position="460"/>
    </location>
</feature>
<dbReference type="Proteomes" id="UP000823823">
    <property type="component" value="Unassembled WGS sequence"/>
</dbReference>
<dbReference type="PIRSF" id="PIRSF006060">
    <property type="entry name" value="AA_transporter"/>
    <property type="match status" value="1"/>
</dbReference>
<feature type="transmembrane region" description="Helical" evidence="6">
    <location>
        <begin position="378"/>
        <end position="402"/>
    </location>
</feature>
<comment type="caution">
    <text evidence="7">The sequence shown here is derived from an EMBL/GenBank/DDBJ whole genome shotgun (WGS) entry which is preliminary data.</text>
</comment>
<dbReference type="PANTHER" id="PTHR42770">
    <property type="entry name" value="AMINO ACID TRANSPORTER-RELATED"/>
    <property type="match status" value="1"/>
</dbReference>
<feature type="transmembrane region" description="Helical" evidence="6">
    <location>
        <begin position="143"/>
        <end position="164"/>
    </location>
</feature>
<feature type="transmembrane region" description="Helical" evidence="6">
    <location>
        <begin position="414"/>
        <end position="434"/>
    </location>
</feature>
<feature type="transmembrane region" description="Helical" evidence="6">
    <location>
        <begin position="56"/>
        <end position="74"/>
    </location>
</feature>
<evidence type="ECO:0000256" key="5">
    <source>
        <dbReference type="ARBA" id="ARBA00023136"/>
    </source>
</evidence>
<proteinExistence type="predicted"/>
<feature type="transmembrane region" description="Helical" evidence="6">
    <location>
        <begin position="26"/>
        <end position="44"/>
    </location>
</feature>
<dbReference type="GO" id="GO:0005886">
    <property type="term" value="C:plasma membrane"/>
    <property type="evidence" value="ECO:0007669"/>
    <property type="project" value="UniProtKB-SubCell"/>
</dbReference>
<reference evidence="7" key="2">
    <citation type="submission" date="2021-04" db="EMBL/GenBank/DDBJ databases">
        <authorList>
            <person name="Gilroy R."/>
        </authorList>
    </citation>
    <scope>NUCLEOTIDE SEQUENCE</scope>
    <source>
        <strain evidence="7">ChiHjej13B12-24818</strain>
    </source>
</reference>
<dbReference type="InterPro" id="IPR050367">
    <property type="entry name" value="APC_superfamily"/>
</dbReference>
<sequence>MTPSDQAPIQETPEQPALKKAITPKLLVLFIVGDILGTGVYALTGEVAGQVGGAGWLPIIIAFAIAMVSALSYVEMVTKYPHAAGAALYVHKAFGVHFLTFMVTFAVLSSGITSASTSSIFLAENVLAAFRLEDSLGEGAATVTATVIALAFLGLVACINLYGVSESVKANVALTLIELTGLMVVMLVGFYAIGRGQADFSRVILFETPGEKGLFMAVIGATALAFFSMVGFEDSVNMAEETVDPVKNFPRALIGGLSITGVIYVLISIIAVAVVPIGQLTEAPTPLLTVVEVGAPDIPIQTIFAFISIFAVANTVLINMMMASRLLYGMSKQGVLPGFLKGVLRTRRTPYAGILFSTLLAVMLVLTVSTVLPEETIAALGGTTALLLLTVFGLVNISVLVLRGEPGQEGHYRTPTALPVIGALTSFALVSPLAQPTENYAIAGGLLAIGLLLYVVTWIYNRAIRARRTRFRHPEDLGRD</sequence>